<organism evidence="3 4">
    <name type="scientific">Penicillium coprophilum</name>
    <dbReference type="NCBI Taxonomy" id="36646"/>
    <lineage>
        <taxon>Eukaryota</taxon>
        <taxon>Fungi</taxon>
        <taxon>Dikarya</taxon>
        <taxon>Ascomycota</taxon>
        <taxon>Pezizomycotina</taxon>
        <taxon>Eurotiomycetes</taxon>
        <taxon>Eurotiomycetidae</taxon>
        <taxon>Eurotiales</taxon>
        <taxon>Aspergillaceae</taxon>
        <taxon>Penicillium</taxon>
    </lineage>
</organism>
<evidence type="ECO:0000313" key="3">
    <source>
        <dbReference type="EMBL" id="OQE34842.1"/>
    </source>
</evidence>
<feature type="domain" description="DUF7580" evidence="2">
    <location>
        <begin position="176"/>
        <end position="564"/>
    </location>
</feature>
<dbReference type="Proteomes" id="UP000191500">
    <property type="component" value="Unassembled WGS sequence"/>
</dbReference>
<evidence type="ECO:0000259" key="2">
    <source>
        <dbReference type="Pfam" id="PF24476"/>
    </source>
</evidence>
<protein>
    <recommendedName>
        <fullName evidence="2">DUF7580 domain-containing protein</fullName>
    </recommendedName>
</protein>
<gene>
    <name evidence="3" type="ORF">PENCOP_c015G08661</name>
</gene>
<comment type="caution">
    <text evidence="3">The sequence shown here is derived from an EMBL/GenBank/DDBJ whole genome shotgun (WGS) entry which is preliminary data.</text>
</comment>
<feature type="compositionally biased region" description="Pro residues" evidence="1">
    <location>
        <begin position="291"/>
        <end position="300"/>
    </location>
</feature>
<evidence type="ECO:0000313" key="4">
    <source>
        <dbReference type="Proteomes" id="UP000191500"/>
    </source>
</evidence>
<dbReference type="PANTHER" id="PTHR35186">
    <property type="entry name" value="ANK_REP_REGION DOMAIN-CONTAINING PROTEIN"/>
    <property type="match status" value="1"/>
</dbReference>
<dbReference type="Pfam" id="PF24476">
    <property type="entry name" value="DUF7580"/>
    <property type="match status" value="1"/>
</dbReference>
<feature type="compositionally biased region" description="Polar residues" evidence="1">
    <location>
        <begin position="255"/>
        <end position="274"/>
    </location>
</feature>
<sequence length="577" mass="65557">MAEIAGLVLGGIPIAIWALEKYVEPFEAFHNYRISIETFRTALIFQNRQLQTTLCNLGLDNNPSREELRKCFDTKFPSISRELIYIVQRMDDVTAALLESLDIDINEKSNALQYRAQWEWHRVKHSLSTKKRNKLVEELRHWNEDLRRSVEKPELPAEDDSGKVQYLKRRFDIERCNSIRRCFSSLHRALEVGFRCACSPPHQAAIDLDWEAIESNTAKSLKVAVSYGSNSQTPNLPHLWRKLYVTPHAPNKTASLVSSLQKPQPTPTKNSPIPSSRRPKMWPSKFRSLPRTPPPPPTPPVLSLSMAPAAISITPKTEITNLCREVDTDCDQCKQWNLAGFLKDPDEDDGRRFSFDHSRSDLSRIIRAVPLKSLLSSNKQSAQQLNPYISLSAKQRYGIAASAAWSVLHLSGSPWLGDHWAEEQANIFLERNQGGREILSRYPCASYIFQPPISPDQPLTNDFNYLIPDKTVFALGILLIELCIRESFTIDHQNDENATPTSLLDDYQAALSKLDEVYSLAGDSYGYAAERCVKFAFQGPNHHNDFSFTQFRRQFHDSVVAPVQATYLTFPDSSIPV</sequence>
<keyword evidence="4" id="KW-1185">Reference proteome</keyword>
<proteinExistence type="predicted"/>
<dbReference type="PANTHER" id="PTHR35186:SF4">
    <property type="entry name" value="PRION-INHIBITION AND PROPAGATION HELO DOMAIN-CONTAINING PROTEIN"/>
    <property type="match status" value="1"/>
</dbReference>
<evidence type="ECO:0000256" key="1">
    <source>
        <dbReference type="SAM" id="MobiDB-lite"/>
    </source>
</evidence>
<feature type="region of interest" description="Disordered" evidence="1">
    <location>
        <begin position="255"/>
        <end position="300"/>
    </location>
</feature>
<accession>A0A1V6U8M7</accession>
<dbReference type="EMBL" id="MDDG01000015">
    <property type="protein sequence ID" value="OQE34842.1"/>
    <property type="molecule type" value="Genomic_DNA"/>
</dbReference>
<name>A0A1V6U8M7_9EURO</name>
<dbReference type="AlphaFoldDB" id="A0A1V6U8M7"/>
<dbReference type="InterPro" id="IPR056002">
    <property type="entry name" value="DUF7580"/>
</dbReference>
<reference evidence="4" key="1">
    <citation type="journal article" date="2017" name="Nat. Microbiol.">
        <title>Global analysis of biosynthetic gene clusters reveals vast potential of secondary metabolite production in Penicillium species.</title>
        <authorList>
            <person name="Nielsen J.C."/>
            <person name="Grijseels S."/>
            <person name="Prigent S."/>
            <person name="Ji B."/>
            <person name="Dainat J."/>
            <person name="Nielsen K.F."/>
            <person name="Frisvad J.C."/>
            <person name="Workman M."/>
            <person name="Nielsen J."/>
        </authorList>
    </citation>
    <scope>NUCLEOTIDE SEQUENCE [LARGE SCALE GENOMIC DNA]</scope>
    <source>
        <strain evidence="4">IBT 31321</strain>
    </source>
</reference>